<reference evidence="1" key="1">
    <citation type="submission" date="2013-03" db="EMBL/GenBank/DDBJ databases">
        <title>Chinese hamster genome sequenced from sorted chromosomes.</title>
        <authorList>
            <person name="Brinkrolf K."/>
            <person name="Rupp O."/>
            <person name="Laux H."/>
            <person name="Kollin F."/>
            <person name="Ernst W."/>
            <person name="Linke B."/>
            <person name="Kofler R."/>
            <person name="Romand S."/>
            <person name="Hesse F."/>
            <person name="Budach W.E."/>
            <person name="Galosy S."/>
            <person name="Muller D."/>
            <person name="Noll T."/>
            <person name="Wienberg J."/>
            <person name="Jostock T."/>
            <person name="Leonard M."/>
            <person name="Grillari J."/>
            <person name="Tauch A."/>
            <person name="Goesmann A."/>
            <person name="Helk B."/>
            <person name="Mott J.E."/>
            <person name="Puehler A."/>
            <person name="Borth N."/>
        </authorList>
    </citation>
    <scope>NUCLEOTIDE SEQUENCE</scope>
    <source>
        <strain evidence="1">17A/GY</strain>
    </source>
</reference>
<evidence type="ECO:0000313" key="1">
    <source>
        <dbReference type="EMBL" id="ERE76258.1"/>
    </source>
</evidence>
<dbReference type="Proteomes" id="UP000030759">
    <property type="component" value="Unassembled WGS sequence"/>
</dbReference>
<name>A0A061I7P5_CRIGR</name>
<organism evidence="1">
    <name type="scientific">Cricetulus griseus</name>
    <name type="common">Chinese hamster</name>
    <name type="synonym">Cricetulus barabensis griseus</name>
    <dbReference type="NCBI Taxonomy" id="10029"/>
    <lineage>
        <taxon>Eukaryota</taxon>
        <taxon>Metazoa</taxon>
        <taxon>Chordata</taxon>
        <taxon>Craniata</taxon>
        <taxon>Vertebrata</taxon>
        <taxon>Euteleostomi</taxon>
        <taxon>Mammalia</taxon>
        <taxon>Eutheria</taxon>
        <taxon>Euarchontoglires</taxon>
        <taxon>Glires</taxon>
        <taxon>Rodentia</taxon>
        <taxon>Myomorpha</taxon>
        <taxon>Muroidea</taxon>
        <taxon>Cricetidae</taxon>
        <taxon>Cricetinae</taxon>
        <taxon>Cricetulus</taxon>
    </lineage>
</organism>
<sequence>MGMTENLEPRLQKGRFLLTRLLLRIAGKHRRWNESISHHFKSKNKTHKRYTRQPLHSLQIPPVVHHLEAPPHFLHPLSVLHSTAQSLFTQISSWFSLCAITLLIYKVKYLQSAYYRWALCQA</sequence>
<protein>
    <submittedName>
        <fullName evidence="1">Uncharacterized protein</fullName>
    </submittedName>
</protein>
<dbReference type="EMBL" id="KE674598">
    <property type="protein sequence ID" value="ERE76258.1"/>
    <property type="molecule type" value="Genomic_DNA"/>
</dbReference>
<accession>A0A061I7P5</accession>
<dbReference type="AlphaFoldDB" id="A0A061I7P5"/>
<gene>
    <name evidence="1" type="ORF">H671_4g11979</name>
</gene>
<proteinExistence type="predicted"/>